<dbReference type="OrthoDB" id="10014409at2759"/>
<sequence>MLLSSKYQRECPFILVKAGFVVVEKLIARNGDYTLVIRWKKSRQHEEQTESPTLQKTRKRSSKARTDRNKRRLEAFKAKKSTPSTTENGESAQEICLENDPDVDRTNNTEENGEYTAQPTEEITTEHRNNHKLDTYKLIEKEKEPTFYNAIKRSHDHWLDVRDKRNFLYSKERKCHPIARTLSVNIRDISRIPVRLKILTGTYILQAKRALVNRVFNKTTPDAIMVPA</sequence>
<dbReference type="EMBL" id="CACVKT020001605">
    <property type="protein sequence ID" value="CAC5369488.1"/>
    <property type="molecule type" value="Genomic_DNA"/>
</dbReference>
<feature type="compositionally biased region" description="Basic and acidic residues" evidence="1">
    <location>
        <begin position="64"/>
        <end position="77"/>
    </location>
</feature>
<reference evidence="2 3" key="1">
    <citation type="submission" date="2020-06" db="EMBL/GenBank/DDBJ databases">
        <authorList>
            <person name="Li R."/>
            <person name="Bekaert M."/>
        </authorList>
    </citation>
    <scope>NUCLEOTIDE SEQUENCE [LARGE SCALE GENOMIC DNA]</scope>
    <source>
        <strain evidence="3">wild</strain>
    </source>
</reference>
<dbReference type="Proteomes" id="UP000507470">
    <property type="component" value="Unassembled WGS sequence"/>
</dbReference>
<evidence type="ECO:0000313" key="2">
    <source>
        <dbReference type="EMBL" id="CAC5369488.1"/>
    </source>
</evidence>
<keyword evidence="3" id="KW-1185">Reference proteome</keyword>
<gene>
    <name evidence="2" type="ORF">MCOR_8668</name>
</gene>
<evidence type="ECO:0000313" key="3">
    <source>
        <dbReference type="Proteomes" id="UP000507470"/>
    </source>
</evidence>
<organism evidence="2 3">
    <name type="scientific">Mytilus coruscus</name>
    <name type="common">Sea mussel</name>
    <dbReference type="NCBI Taxonomy" id="42192"/>
    <lineage>
        <taxon>Eukaryota</taxon>
        <taxon>Metazoa</taxon>
        <taxon>Spiralia</taxon>
        <taxon>Lophotrochozoa</taxon>
        <taxon>Mollusca</taxon>
        <taxon>Bivalvia</taxon>
        <taxon>Autobranchia</taxon>
        <taxon>Pteriomorphia</taxon>
        <taxon>Mytilida</taxon>
        <taxon>Mytiloidea</taxon>
        <taxon>Mytilidae</taxon>
        <taxon>Mytilinae</taxon>
        <taxon>Mytilus</taxon>
    </lineage>
</organism>
<accession>A0A6J8AJW4</accession>
<feature type="compositionally biased region" description="Polar residues" evidence="1">
    <location>
        <begin position="81"/>
        <end position="91"/>
    </location>
</feature>
<feature type="region of interest" description="Disordered" evidence="1">
    <location>
        <begin position="42"/>
        <end position="93"/>
    </location>
</feature>
<dbReference type="AlphaFoldDB" id="A0A6J8AJW4"/>
<name>A0A6J8AJW4_MYTCO</name>
<protein>
    <submittedName>
        <fullName evidence="2">Uncharacterized protein</fullName>
    </submittedName>
</protein>
<proteinExistence type="predicted"/>
<evidence type="ECO:0000256" key="1">
    <source>
        <dbReference type="SAM" id="MobiDB-lite"/>
    </source>
</evidence>